<evidence type="ECO:0000256" key="1">
    <source>
        <dbReference type="SAM" id="MobiDB-lite"/>
    </source>
</evidence>
<sequence length="186" mass="19823">MISVNYYMISTTLTYMLGHQPIVSQFVGFQVSLPDHVVGTADLLCSNLSSPDSYLGYGRDPPGKALPNRRCTTPYPASGLTGADPAGPNHPRAPCEFSRVRRAQHAEPELGNSRAELGDGRTKPGMPRPSSGAGTELDDSRAKLDDARAEFGFCWSSTIVVLSPSSAMAKPSSAVVEHKSAEYLPA</sequence>
<gene>
    <name evidence="2" type="ORF">KSP39_PZI009164</name>
</gene>
<protein>
    <submittedName>
        <fullName evidence="2">Uncharacterized protein</fullName>
    </submittedName>
</protein>
<organism evidence="2 3">
    <name type="scientific">Platanthera zijinensis</name>
    <dbReference type="NCBI Taxonomy" id="2320716"/>
    <lineage>
        <taxon>Eukaryota</taxon>
        <taxon>Viridiplantae</taxon>
        <taxon>Streptophyta</taxon>
        <taxon>Embryophyta</taxon>
        <taxon>Tracheophyta</taxon>
        <taxon>Spermatophyta</taxon>
        <taxon>Magnoliopsida</taxon>
        <taxon>Liliopsida</taxon>
        <taxon>Asparagales</taxon>
        <taxon>Orchidaceae</taxon>
        <taxon>Orchidoideae</taxon>
        <taxon>Orchideae</taxon>
        <taxon>Orchidinae</taxon>
        <taxon>Platanthera</taxon>
    </lineage>
</organism>
<keyword evidence="3" id="KW-1185">Reference proteome</keyword>
<name>A0AAP0BKA7_9ASPA</name>
<comment type="caution">
    <text evidence="2">The sequence shown here is derived from an EMBL/GenBank/DDBJ whole genome shotgun (WGS) entry which is preliminary data.</text>
</comment>
<dbReference type="EMBL" id="JBBWWQ010000007">
    <property type="protein sequence ID" value="KAK8942740.1"/>
    <property type="molecule type" value="Genomic_DNA"/>
</dbReference>
<evidence type="ECO:0000313" key="3">
    <source>
        <dbReference type="Proteomes" id="UP001418222"/>
    </source>
</evidence>
<proteinExistence type="predicted"/>
<accession>A0AAP0BKA7</accession>
<evidence type="ECO:0000313" key="2">
    <source>
        <dbReference type="EMBL" id="KAK8942740.1"/>
    </source>
</evidence>
<dbReference type="AlphaFoldDB" id="A0AAP0BKA7"/>
<dbReference type="Proteomes" id="UP001418222">
    <property type="component" value="Unassembled WGS sequence"/>
</dbReference>
<feature type="region of interest" description="Disordered" evidence="1">
    <location>
        <begin position="101"/>
        <end position="140"/>
    </location>
</feature>
<reference evidence="2 3" key="1">
    <citation type="journal article" date="2022" name="Nat. Plants">
        <title>Genomes of leafy and leafless Platanthera orchids illuminate the evolution of mycoheterotrophy.</title>
        <authorList>
            <person name="Li M.H."/>
            <person name="Liu K.W."/>
            <person name="Li Z."/>
            <person name="Lu H.C."/>
            <person name="Ye Q.L."/>
            <person name="Zhang D."/>
            <person name="Wang J.Y."/>
            <person name="Li Y.F."/>
            <person name="Zhong Z.M."/>
            <person name="Liu X."/>
            <person name="Yu X."/>
            <person name="Liu D.K."/>
            <person name="Tu X.D."/>
            <person name="Liu B."/>
            <person name="Hao Y."/>
            <person name="Liao X.Y."/>
            <person name="Jiang Y.T."/>
            <person name="Sun W.H."/>
            <person name="Chen J."/>
            <person name="Chen Y.Q."/>
            <person name="Ai Y."/>
            <person name="Zhai J.W."/>
            <person name="Wu S.S."/>
            <person name="Zhou Z."/>
            <person name="Hsiao Y.Y."/>
            <person name="Wu W.L."/>
            <person name="Chen Y.Y."/>
            <person name="Lin Y.F."/>
            <person name="Hsu J.L."/>
            <person name="Li C.Y."/>
            <person name="Wang Z.W."/>
            <person name="Zhao X."/>
            <person name="Zhong W.Y."/>
            <person name="Ma X.K."/>
            <person name="Ma L."/>
            <person name="Huang J."/>
            <person name="Chen G.Z."/>
            <person name="Huang M.Z."/>
            <person name="Huang L."/>
            <person name="Peng D.H."/>
            <person name="Luo Y.B."/>
            <person name="Zou S.Q."/>
            <person name="Chen S.P."/>
            <person name="Lan S."/>
            <person name="Tsai W.C."/>
            <person name="Van de Peer Y."/>
            <person name="Liu Z.J."/>
        </authorList>
    </citation>
    <scope>NUCLEOTIDE SEQUENCE [LARGE SCALE GENOMIC DNA]</scope>
    <source>
        <strain evidence="2">Lor287</strain>
    </source>
</reference>